<comment type="caution">
    <text evidence="9">The sequence shown here is derived from an EMBL/GenBank/DDBJ whole genome shotgun (WGS) entry which is preliminary data.</text>
</comment>
<evidence type="ECO:0000313" key="10">
    <source>
        <dbReference type="Proteomes" id="UP000320876"/>
    </source>
</evidence>
<dbReference type="GO" id="GO:0046872">
    <property type="term" value="F:metal ion binding"/>
    <property type="evidence" value="ECO:0007669"/>
    <property type="project" value="UniProtKB-KW"/>
</dbReference>
<dbReference type="SUPFAM" id="SSF56655">
    <property type="entry name" value="Carbohydrate phosphatase"/>
    <property type="match status" value="1"/>
</dbReference>
<dbReference type="PRINTS" id="PR00377">
    <property type="entry name" value="IMPHPHTASES"/>
</dbReference>
<reference evidence="9 10" key="1">
    <citation type="submission" date="2019-06" db="EMBL/GenBank/DDBJ databases">
        <title>Sequencing the genomes of 1000 actinobacteria strains.</title>
        <authorList>
            <person name="Klenk H.-P."/>
        </authorList>
    </citation>
    <scope>NUCLEOTIDE SEQUENCE [LARGE SCALE GENOMIC DNA]</scope>
    <source>
        <strain evidence="9 10">DSM 45679</strain>
    </source>
</reference>
<dbReference type="GO" id="GO:0046854">
    <property type="term" value="P:phosphatidylinositol phosphate biosynthetic process"/>
    <property type="evidence" value="ECO:0007669"/>
    <property type="project" value="InterPro"/>
</dbReference>
<dbReference type="Pfam" id="PF00459">
    <property type="entry name" value="Inositol_P"/>
    <property type="match status" value="1"/>
</dbReference>
<evidence type="ECO:0000256" key="5">
    <source>
        <dbReference type="ARBA" id="ARBA00022801"/>
    </source>
</evidence>
<dbReference type="Proteomes" id="UP000320876">
    <property type="component" value="Unassembled WGS sequence"/>
</dbReference>
<dbReference type="InterPro" id="IPR000760">
    <property type="entry name" value="Inositol_monophosphatase-like"/>
</dbReference>
<gene>
    <name evidence="9" type="ORF">FB471_0031</name>
</gene>
<dbReference type="Gene3D" id="3.40.190.80">
    <property type="match status" value="1"/>
</dbReference>
<dbReference type="GO" id="GO:0006020">
    <property type="term" value="P:inositol metabolic process"/>
    <property type="evidence" value="ECO:0007669"/>
    <property type="project" value="TreeGrafter"/>
</dbReference>
<evidence type="ECO:0000256" key="8">
    <source>
        <dbReference type="RuleBase" id="RU364068"/>
    </source>
</evidence>
<dbReference type="EC" id="3.1.3.25" evidence="8"/>
<dbReference type="Gene3D" id="3.30.540.10">
    <property type="entry name" value="Fructose-1,6-Bisphosphatase, subunit A, domain 1"/>
    <property type="match status" value="1"/>
</dbReference>
<evidence type="ECO:0000313" key="9">
    <source>
        <dbReference type="EMBL" id="TQJ00411.1"/>
    </source>
</evidence>
<accession>A0A542DBG0</accession>
<dbReference type="EMBL" id="VFML01000001">
    <property type="protein sequence ID" value="TQJ00411.1"/>
    <property type="molecule type" value="Genomic_DNA"/>
</dbReference>
<protein>
    <recommendedName>
        <fullName evidence="8">Inositol-1-monophosphatase</fullName>
        <ecNumber evidence="8">3.1.3.25</ecNumber>
    </recommendedName>
</protein>
<keyword evidence="5 8" id="KW-0378">Hydrolase</keyword>
<dbReference type="RefSeq" id="WP_141995344.1">
    <property type="nucleotide sequence ID" value="NZ_VFML01000001.1"/>
</dbReference>
<dbReference type="CDD" id="cd01639">
    <property type="entry name" value="IMPase"/>
    <property type="match status" value="1"/>
</dbReference>
<dbReference type="PROSITE" id="PS00630">
    <property type="entry name" value="IMP_2"/>
    <property type="match status" value="1"/>
</dbReference>
<feature type="binding site" evidence="7">
    <location>
        <position position="88"/>
    </location>
    <ligand>
        <name>Mg(2+)</name>
        <dbReference type="ChEBI" id="CHEBI:18420"/>
        <label>1</label>
        <note>catalytic</note>
    </ligand>
</feature>
<evidence type="ECO:0000256" key="2">
    <source>
        <dbReference type="ARBA" id="ARBA00001946"/>
    </source>
</evidence>
<proteinExistence type="inferred from homology"/>
<organism evidence="9 10">
    <name type="scientific">Amycolatopsis cihanbeyliensis</name>
    <dbReference type="NCBI Taxonomy" id="1128664"/>
    <lineage>
        <taxon>Bacteria</taxon>
        <taxon>Bacillati</taxon>
        <taxon>Actinomycetota</taxon>
        <taxon>Actinomycetes</taxon>
        <taxon>Pseudonocardiales</taxon>
        <taxon>Pseudonocardiaceae</taxon>
        <taxon>Amycolatopsis</taxon>
    </lineage>
</organism>
<evidence type="ECO:0000256" key="3">
    <source>
        <dbReference type="ARBA" id="ARBA00009759"/>
    </source>
</evidence>
<comment type="cofactor">
    <cofactor evidence="2 7 8">
        <name>Mg(2+)</name>
        <dbReference type="ChEBI" id="CHEBI:18420"/>
    </cofactor>
</comment>
<feature type="binding site" evidence="7">
    <location>
        <position position="213"/>
    </location>
    <ligand>
        <name>Mg(2+)</name>
        <dbReference type="ChEBI" id="CHEBI:18420"/>
        <label>1</label>
        <note>catalytic</note>
    </ligand>
</feature>
<dbReference type="OrthoDB" id="9772456at2"/>
<feature type="binding site" evidence="7">
    <location>
        <position position="86"/>
    </location>
    <ligand>
        <name>Mg(2+)</name>
        <dbReference type="ChEBI" id="CHEBI:18420"/>
        <label>1</label>
        <note>catalytic</note>
    </ligand>
</feature>
<feature type="binding site" evidence="7">
    <location>
        <position position="70"/>
    </location>
    <ligand>
        <name>Mg(2+)</name>
        <dbReference type="ChEBI" id="CHEBI:18420"/>
        <label>1</label>
        <note>catalytic</note>
    </ligand>
</feature>
<dbReference type="PANTHER" id="PTHR20854:SF4">
    <property type="entry name" value="INOSITOL-1-MONOPHOSPHATASE-RELATED"/>
    <property type="match status" value="1"/>
</dbReference>
<dbReference type="InterPro" id="IPR020550">
    <property type="entry name" value="Inositol_monophosphatase_CS"/>
</dbReference>
<evidence type="ECO:0000256" key="7">
    <source>
        <dbReference type="PIRSR" id="PIRSR600760-2"/>
    </source>
</evidence>
<feature type="binding site" evidence="7">
    <location>
        <position position="89"/>
    </location>
    <ligand>
        <name>Mg(2+)</name>
        <dbReference type="ChEBI" id="CHEBI:18420"/>
        <label>1</label>
        <note>catalytic</note>
    </ligand>
</feature>
<sequence length="257" mass="27256">MREIGAELVRTALLAGEAAGSLLRTRQAGVRQAATKSSPTDPVTEADRAAERTVVDLLRLRRPEDAVLAEEGTLLPGTSGYRWVIDPLDGTVNYLYQRAGWAVSVAVEDADGAVAGVVVDPVLGETFHAVRGGGAYLGDRRLRVNEPVPLDRALVSTGFSYHPRSRERQGRLVTGLLPAVRDIRRTGTCAGDLCALAAGRVDAFLEDELSHWDWAAGALIATEAGAVISDLRPAQERHGLLAAGPALHAELGKLAES</sequence>
<dbReference type="PANTHER" id="PTHR20854">
    <property type="entry name" value="INOSITOL MONOPHOSPHATASE"/>
    <property type="match status" value="1"/>
</dbReference>
<dbReference type="PROSITE" id="PS00629">
    <property type="entry name" value="IMP_1"/>
    <property type="match status" value="1"/>
</dbReference>
<dbReference type="InterPro" id="IPR020583">
    <property type="entry name" value="Inositol_monoP_metal-BS"/>
</dbReference>
<dbReference type="AlphaFoldDB" id="A0A542DBG0"/>
<evidence type="ECO:0000256" key="1">
    <source>
        <dbReference type="ARBA" id="ARBA00001033"/>
    </source>
</evidence>
<dbReference type="GO" id="GO:0008934">
    <property type="term" value="F:inositol monophosphate 1-phosphatase activity"/>
    <property type="evidence" value="ECO:0007669"/>
    <property type="project" value="InterPro"/>
</dbReference>
<evidence type="ECO:0000256" key="4">
    <source>
        <dbReference type="ARBA" id="ARBA00022723"/>
    </source>
</evidence>
<keyword evidence="4 7" id="KW-0479">Metal-binding</keyword>
<dbReference type="InterPro" id="IPR033942">
    <property type="entry name" value="IMPase"/>
</dbReference>
<comment type="similarity">
    <text evidence="3 8">Belongs to the inositol monophosphatase superfamily.</text>
</comment>
<comment type="catalytic activity">
    <reaction evidence="1 8">
        <text>a myo-inositol phosphate + H2O = myo-inositol + phosphate</text>
        <dbReference type="Rhea" id="RHEA:24056"/>
        <dbReference type="ChEBI" id="CHEBI:15377"/>
        <dbReference type="ChEBI" id="CHEBI:17268"/>
        <dbReference type="ChEBI" id="CHEBI:43474"/>
        <dbReference type="ChEBI" id="CHEBI:84139"/>
        <dbReference type="EC" id="3.1.3.25"/>
    </reaction>
</comment>
<keyword evidence="10" id="KW-1185">Reference proteome</keyword>
<name>A0A542DBG0_AMYCI</name>
<dbReference type="GO" id="GO:0007165">
    <property type="term" value="P:signal transduction"/>
    <property type="evidence" value="ECO:0007669"/>
    <property type="project" value="TreeGrafter"/>
</dbReference>
<evidence type="ECO:0000256" key="6">
    <source>
        <dbReference type="ARBA" id="ARBA00022842"/>
    </source>
</evidence>
<keyword evidence="6 7" id="KW-0460">Magnesium</keyword>